<protein>
    <submittedName>
        <fullName evidence="2">30184_t:CDS:1</fullName>
    </submittedName>
</protein>
<dbReference type="EMBL" id="CAJVQB010014836">
    <property type="protein sequence ID" value="CAG8770988.1"/>
    <property type="molecule type" value="Genomic_DNA"/>
</dbReference>
<feature type="chain" id="PRO_5045474286" evidence="1">
    <location>
        <begin position="26"/>
        <end position="328"/>
    </location>
</feature>
<evidence type="ECO:0000313" key="3">
    <source>
        <dbReference type="Proteomes" id="UP000789901"/>
    </source>
</evidence>
<accession>A0ABN7VIQ6</accession>
<proteinExistence type="predicted"/>
<evidence type="ECO:0000313" key="2">
    <source>
        <dbReference type="EMBL" id="CAG8770988.1"/>
    </source>
</evidence>
<evidence type="ECO:0000256" key="1">
    <source>
        <dbReference type="SAM" id="SignalP"/>
    </source>
</evidence>
<organism evidence="2 3">
    <name type="scientific">Gigaspora margarita</name>
    <dbReference type="NCBI Taxonomy" id="4874"/>
    <lineage>
        <taxon>Eukaryota</taxon>
        <taxon>Fungi</taxon>
        <taxon>Fungi incertae sedis</taxon>
        <taxon>Mucoromycota</taxon>
        <taxon>Glomeromycotina</taxon>
        <taxon>Glomeromycetes</taxon>
        <taxon>Diversisporales</taxon>
        <taxon>Gigasporaceae</taxon>
        <taxon>Gigaspora</taxon>
    </lineage>
</organism>
<feature type="signal peptide" evidence="1">
    <location>
        <begin position="1"/>
        <end position="25"/>
    </location>
</feature>
<sequence>MTFLLSQSQIFLLTFLRKIILKTSAEDSLNLLVASDELELIDLAEIAQKHLIREFSSWLFSNIVVSLNVVCRHNHFHDLYNRILTFTFRCPYSLFDSTNLSLLDEVAMICLLESDDLELEEIEIWNYLIKWGISKILDDDITNWSDENVLNWTDEHFMALKETISRPTIVILKTIQGDLIGGYNPLNWGSFTNKIDGLNIDDFIRLRNSNGFLSKFLPFIFSTKPYFTLEKKPYFSKTSNSFIFSFTNQFNPVLSRIKTEGINEAIWNSESCGPSFGESDLCMKESNYWFTCCFWETYEHKITNTNVLIAEEYEVLAFDNYNLMMNNI</sequence>
<feature type="non-terminal residue" evidence="2">
    <location>
        <position position="328"/>
    </location>
</feature>
<gene>
    <name evidence="2" type="ORF">GMARGA_LOCUS18515</name>
</gene>
<name>A0ABN7VIQ6_GIGMA</name>
<keyword evidence="3" id="KW-1185">Reference proteome</keyword>
<feature type="non-terminal residue" evidence="2">
    <location>
        <position position="1"/>
    </location>
</feature>
<dbReference type="Proteomes" id="UP000789901">
    <property type="component" value="Unassembled WGS sequence"/>
</dbReference>
<keyword evidence="1" id="KW-0732">Signal</keyword>
<comment type="caution">
    <text evidence="2">The sequence shown here is derived from an EMBL/GenBank/DDBJ whole genome shotgun (WGS) entry which is preliminary data.</text>
</comment>
<reference evidence="2 3" key="1">
    <citation type="submission" date="2021-06" db="EMBL/GenBank/DDBJ databases">
        <authorList>
            <person name="Kallberg Y."/>
            <person name="Tangrot J."/>
            <person name="Rosling A."/>
        </authorList>
    </citation>
    <scope>NUCLEOTIDE SEQUENCE [LARGE SCALE GENOMIC DNA]</scope>
    <source>
        <strain evidence="2 3">120-4 pot B 10/14</strain>
    </source>
</reference>